<proteinExistence type="predicted"/>
<keyword evidence="3" id="KW-1185">Reference proteome</keyword>
<organism evidence="2 3">
    <name type="scientific">Flavobacterium amnicola</name>
    <dbReference type="NCBI Taxonomy" id="2506422"/>
    <lineage>
        <taxon>Bacteria</taxon>
        <taxon>Pseudomonadati</taxon>
        <taxon>Bacteroidota</taxon>
        <taxon>Flavobacteriia</taxon>
        <taxon>Flavobacteriales</taxon>
        <taxon>Flavobacteriaceae</taxon>
        <taxon>Flavobacterium</taxon>
    </lineage>
</organism>
<name>A0A4Q1K2Q7_9FLAO</name>
<keyword evidence="1" id="KW-0812">Transmembrane</keyword>
<keyword evidence="1" id="KW-0472">Membrane</keyword>
<dbReference type="Proteomes" id="UP000290283">
    <property type="component" value="Unassembled WGS sequence"/>
</dbReference>
<keyword evidence="1" id="KW-1133">Transmembrane helix</keyword>
<evidence type="ECO:0000313" key="3">
    <source>
        <dbReference type="Proteomes" id="UP000290283"/>
    </source>
</evidence>
<dbReference type="EMBL" id="SBKO01000002">
    <property type="protein sequence ID" value="RXR19007.1"/>
    <property type="molecule type" value="Genomic_DNA"/>
</dbReference>
<dbReference type="RefSeq" id="WP_129435465.1">
    <property type="nucleotide sequence ID" value="NZ_SBKO01000002.1"/>
</dbReference>
<evidence type="ECO:0000256" key="1">
    <source>
        <dbReference type="SAM" id="Phobius"/>
    </source>
</evidence>
<feature type="transmembrane region" description="Helical" evidence="1">
    <location>
        <begin position="45"/>
        <end position="65"/>
    </location>
</feature>
<evidence type="ECO:0000313" key="2">
    <source>
        <dbReference type="EMBL" id="RXR19007.1"/>
    </source>
</evidence>
<comment type="caution">
    <text evidence="2">The sequence shown here is derived from an EMBL/GenBank/DDBJ whole genome shotgun (WGS) entry which is preliminary data.</text>
</comment>
<accession>A0A4Q1K2Q7</accession>
<gene>
    <name evidence="2" type="ORF">EQG63_06065</name>
</gene>
<dbReference type="OrthoDB" id="1374862at2"/>
<dbReference type="AlphaFoldDB" id="A0A4Q1K2Q7"/>
<reference evidence="3" key="1">
    <citation type="submission" date="2019-01" db="EMBL/GenBank/DDBJ databases">
        <title>Cytophagaceae bacterium strain CAR-16.</title>
        <authorList>
            <person name="Chen W.-M."/>
        </authorList>
    </citation>
    <scope>NUCLEOTIDE SEQUENCE [LARGE SCALE GENOMIC DNA]</scope>
    <source>
        <strain evidence="3">LLJ-11</strain>
    </source>
</reference>
<protein>
    <submittedName>
        <fullName evidence="2">Uncharacterized protein</fullName>
    </submittedName>
</protein>
<sequence length="89" mass="10489">MEQDQWIEMVLNSSNGIQKVTPDEQLFSKIMNTINEKPEVRIRTMWFAAASILLFFTLNILLINYSTSKQERQFSALTQELDKDNQLYQ</sequence>